<keyword evidence="1" id="KW-0732">Signal</keyword>
<evidence type="ECO:0008006" key="3">
    <source>
        <dbReference type="Google" id="ProtNLM"/>
    </source>
</evidence>
<evidence type="ECO:0000313" key="2">
    <source>
        <dbReference type="EMBL" id="JAC93800.1"/>
    </source>
</evidence>
<name>A0A090XDD5_IXORI</name>
<dbReference type="EMBL" id="GBIH01000910">
    <property type="protein sequence ID" value="JAC93800.1"/>
    <property type="molecule type" value="mRNA"/>
</dbReference>
<proteinExistence type="evidence at transcript level"/>
<protein>
    <recommendedName>
        <fullName evidence="3">Secreted protein</fullName>
    </recommendedName>
</protein>
<organism evidence="2">
    <name type="scientific">Ixodes ricinus</name>
    <name type="common">Common tick</name>
    <name type="synonym">Acarus ricinus</name>
    <dbReference type="NCBI Taxonomy" id="34613"/>
    <lineage>
        <taxon>Eukaryota</taxon>
        <taxon>Metazoa</taxon>
        <taxon>Ecdysozoa</taxon>
        <taxon>Arthropoda</taxon>
        <taxon>Chelicerata</taxon>
        <taxon>Arachnida</taxon>
        <taxon>Acari</taxon>
        <taxon>Parasitiformes</taxon>
        <taxon>Ixodida</taxon>
        <taxon>Ixodoidea</taxon>
        <taxon>Ixodidae</taxon>
        <taxon>Ixodinae</taxon>
        <taxon>Ixodes</taxon>
    </lineage>
</organism>
<reference evidence="2" key="1">
    <citation type="journal article" date="2015" name="PLoS Negl. Trop. Dis.">
        <title>Deep Sequencing Analysis of the Ixodes ricinus Haemocytome.</title>
        <authorList>
            <person name="Kotsyfakis M."/>
            <person name="Kopacek P."/>
            <person name="Franta Z."/>
            <person name="Pedra J.H."/>
            <person name="Ribeiro J.M."/>
        </authorList>
    </citation>
    <scope>NUCLEOTIDE SEQUENCE</scope>
</reference>
<feature type="signal peptide" evidence="1">
    <location>
        <begin position="1"/>
        <end position="19"/>
    </location>
</feature>
<sequence>MLRIVGLVFVVIAVETAKAQRYEDVRDFLGLLENDGTKANGVTVTDSNVFVDTVLSQRVPAIIRTTPSLYPAAQIPFHNFKIKKTGLGIRDLKVNLTEGAVRGAGTPWSDASGDCNRPTQVAGNTSITCTLDLSGLNVTYTAQTKGDNVLSTRKTIWVHVAVRKHERLALRRQRNPGKRRQRADVSRGNKITLSAELPTAIWTSTKSEAGHSVAKSGTTPTRSFTRFFTGAT</sequence>
<feature type="chain" id="PRO_5001866803" description="Secreted protein" evidence="1">
    <location>
        <begin position="20"/>
        <end position="232"/>
    </location>
</feature>
<evidence type="ECO:0000256" key="1">
    <source>
        <dbReference type="SAM" id="SignalP"/>
    </source>
</evidence>
<dbReference type="AlphaFoldDB" id="A0A090XDD5"/>
<accession>A0A090XDD5</accession>